<sequence>MIAAVRAEALKLTGTRAPLAAAAAAVALSVGMAALLAYTAYIGEPMSPGKAASGAALLGVPILMVPAALSITDEYRSGMIRTSFLAVPNRALVLAAKAVVAAAYSAVVAAVAGYASVLAARAVARPKVAAGLDPTGADTVRTVAAIAVVAALAAALGVGAGALIRAGSGAVAVVLLWPLVAETALGILPGVGARVGPYLPFAGAWEFAGITTLYSFRSAFGSLGGLGYFAVVAAALLAAGMLTVTRRDA</sequence>
<accession>A0A1X0DI02</accession>
<dbReference type="RefSeq" id="WP_083030044.1">
    <property type="nucleotide sequence ID" value="NZ_AP022618.1"/>
</dbReference>
<protein>
    <submittedName>
        <fullName evidence="1">Uncharacterized protein</fullName>
    </submittedName>
</protein>
<comment type="caution">
    <text evidence="1">The sequence shown here is derived from an EMBL/GenBank/DDBJ whole genome shotgun (WGS) entry which is preliminary data.</text>
</comment>
<evidence type="ECO:0000313" key="1">
    <source>
        <dbReference type="EMBL" id="ORA71789.1"/>
    </source>
</evidence>
<reference evidence="1 2" key="1">
    <citation type="submission" date="2016-12" db="EMBL/GenBank/DDBJ databases">
        <title>The new phylogeny of genus Mycobacterium.</title>
        <authorList>
            <person name="Tortoli E."/>
            <person name="Trovato A."/>
            <person name="Cirillo D.M."/>
        </authorList>
    </citation>
    <scope>NUCLEOTIDE SEQUENCE [LARGE SCALE GENOMIC DNA]</scope>
    <source>
        <strain evidence="1 2">DSM 45130</strain>
    </source>
</reference>
<dbReference type="Proteomes" id="UP000192801">
    <property type="component" value="Unassembled WGS sequence"/>
</dbReference>
<evidence type="ECO:0000313" key="2">
    <source>
        <dbReference type="Proteomes" id="UP000192801"/>
    </source>
</evidence>
<gene>
    <name evidence="1" type="ORF">BST26_06975</name>
</gene>
<proteinExistence type="predicted"/>
<dbReference type="STRING" id="444597.BST26_06975"/>
<dbReference type="EMBL" id="MVHS01000011">
    <property type="protein sequence ID" value="ORA71789.1"/>
    <property type="molecule type" value="Genomic_DNA"/>
</dbReference>
<dbReference type="AlphaFoldDB" id="A0A1X0DI02"/>
<name>A0A1X0DI02_9MYCO</name>
<dbReference type="OrthoDB" id="4336046at2"/>
<keyword evidence="2" id="KW-1185">Reference proteome</keyword>
<organism evidence="1 2">
    <name type="scientific">Mycolicibacterium insubricum</name>
    <dbReference type="NCBI Taxonomy" id="444597"/>
    <lineage>
        <taxon>Bacteria</taxon>
        <taxon>Bacillati</taxon>
        <taxon>Actinomycetota</taxon>
        <taxon>Actinomycetes</taxon>
        <taxon>Mycobacteriales</taxon>
        <taxon>Mycobacteriaceae</taxon>
        <taxon>Mycolicibacterium</taxon>
    </lineage>
</organism>